<evidence type="ECO:0000256" key="10">
    <source>
        <dbReference type="ARBA" id="ARBA00023170"/>
    </source>
</evidence>
<evidence type="ECO:0000256" key="1">
    <source>
        <dbReference type="ARBA" id="ARBA00001436"/>
    </source>
</evidence>
<sequence>MALRTFSLFMFVVLLCYVPSPSEGEVKLGLLIPFKRTSRLGNYYHRGEFYASAMKIAVDNVNERLNLLPGQNLTFIWNDTDCEEFKTLQSLVYQLNQGVSAFIGPGCTCNTSARMAASFNKTMISYMCSNPEVSYKQLYPTFIRTFAIDTKLTPSLLSLLKHFNWKRVAIIYENVTKWIEMKNNMVKRLRAKGITVALELLTHPSALYRPENHTDHYRSILRKIKQEARIVVFVSDFYIAREGMLHAYDESMINGDYVFIIFELDQTQVSIHTKHPFKWFFSTYRQTLNRYHHVKLAFEAAFVLAIKSPALASYTKFTEELKRRSPEAPFNSHVYEGSLWHENSMFPANKTKPPIYGAYLYDAVYQYAIAVNKTLAQKQPLTGQNIAEKMQDMQYDSILGYKIHFDKNGDAEFNLTLLDMQPTANKKGHGMIPVGDFQIEFDNKTKEGEQVFIRRLNITIKWPGGRTGPPRDSPECGFHGELCIKPSGEDVKTKIIAGVSGALALLSLLLLLNIYRQYRLERELKRLLWKVDYNELCFEKKRNSITSFGSNVQKEADPDMLAPLLDDEDELYKYTAIAVHKGNLVAVKRLAKKSVDLTRTVLMELKQMRDLRHDNLNPFIGACIDSPNICIISQYCSKGSLQDILENDDVKLDHMFIASLVSDIVKGMFYLQSTDIKSHGNLKSPNCLVDSRWVLKIADYGLPTFRDKQAKTYPSEHAYYRDLLWVAPEILRLPNRPTRGTQKGDVYSFAIILQEFHTREGPYSSSYMDPKEIVNRVQNGEFPPFRPTVSELITGVEEMRELMKQCWEESPDLRPDFHEIKKIMNKILTNNGMKTNIFDNVVYMMEKYADNLEELVIERTGQLVEEKKKTDALLERMLPRPVAEQLKRGKAVEAESFHEVSIYFSDIVGFTELSAESSPLQVVTLLNDLYTLFDDIISNYDVYKVETIGDAYMVVSGLPIRNGHNHAGEIARMALHLVEAVKKDFTVRHKNDHKLKLRVGIHSGPVVAGVVGITMPRYCLFGDTVNTASRMESNGEPLRIHISEVTKRILEAIGGFVVESRGEVYLKGKGNVITYWLLDAEQKPIHKPRRSPRVPNGIPSDSPLLSLPGFKSSLAGSSASIGGGLKRSPSLRRSQLRSSQGSPVLKRWQKLEDPPISRQSFRESFHIKQDPNSNQQTNV</sequence>
<dbReference type="GO" id="GO:0001653">
    <property type="term" value="F:peptide receptor activity"/>
    <property type="evidence" value="ECO:0007669"/>
    <property type="project" value="TreeGrafter"/>
</dbReference>
<feature type="domain" description="Guanylate cyclase" evidence="19">
    <location>
        <begin position="901"/>
        <end position="1032"/>
    </location>
</feature>
<dbReference type="InterPro" id="IPR001828">
    <property type="entry name" value="ANF_lig-bd_rcpt"/>
</dbReference>
<dbReference type="InterPro" id="IPR001054">
    <property type="entry name" value="A/G_cyclase"/>
</dbReference>
<dbReference type="GO" id="GO:0007168">
    <property type="term" value="P:receptor guanylyl cyclase signaling pathway"/>
    <property type="evidence" value="ECO:0007669"/>
    <property type="project" value="TreeGrafter"/>
</dbReference>
<dbReference type="EC" id="4.6.1.2" evidence="3 15"/>
<dbReference type="GO" id="GO:0004672">
    <property type="term" value="F:protein kinase activity"/>
    <property type="evidence" value="ECO:0007669"/>
    <property type="project" value="InterPro"/>
</dbReference>
<comment type="subcellular location">
    <subcellularLocation>
        <location evidence="2">Membrane</location>
        <topology evidence="2">Single-pass type I membrane protein</topology>
    </subcellularLocation>
</comment>
<dbReference type="PROSITE" id="PS00452">
    <property type="entry name" value="GUANYLATE_CYCLASE_1"/>
    <property type="match status" value="1"/>
</dbReference>
<evidence type="ECO:0000256" key="2">
    <source>
        <dbReference type="ARBA" id="ARBA00004479"/>
    </source>
</evidence>
<dbReference type="Gene3D" id="1.10.510.10">
    <property type="entry name" value="Transferase(Phosphotransferase) domain 1"/>
    <property type="match status" value="1"/>
</dbReference>
<dbReference type="InterPro" id="IPR050401">
    <property type="entry name" value="Cyclic_nucleotide_synthase"/>
</dbReference>
<dbReference type="PROSITE" id="PS50125">
    <property type="entry name" value="GUANYLATE_CYCLASE_2"/>
    <property type="match status" value="1"/>
</dbReference>
<dbReference type="PROSITE" id="PS50011">
    <property type="entry name" value="PROTEIN_KINASE_DOM"/>
    <property type="match status" value="1"/>
</dbReference>
<keyword evidence="10 20" id="KW-0675">Receptor</keyword>
<evidence type="ECO:0000256" key="13">
    <source>
        <dbReference type="ARBA" id="ARBA00023293"/>
    </source>
</evidence>
<evidence type="ECO:0000259" key="19">
    <source>
        <dbReference type="PROSITE" id="PS50125"/>
    </source>
</evidence>
<dbReference type="Pfam" id="PF00211">
    <property type="entry name" value="Guanylate_cyc"/>
    <property type="match status" value="1"/>
</dbReference>
<evidence type="ECO:0000256" key="4">
    <source>
        <dbReference type="ARBA" id="ARBA00022692"/>
    </source>
</evidence>
<dbReference type="SUPFAM" id="SSF56112">
    <property type="entry name" value="Protein kinase-like (PK-like)"/>
    <property type="match status" value="1"/>
</dbReference>
<evidence type="ECO:0000256" key="6">
    <source>
        <dbReference type="ARBA" id="ARBA00022741"/>
    </source>
</evidence>
<evidence type="ECO:0000256" key="7">
    <source>
        <dbReference type="ARBA" id="ARBA00022989"/>
    </source>
</evidence>
<feature type="chain" id="PRO_5020041151" description="Guanylate cyclase" evidence="17">
    <location>
        <begin position="25"/>
        <end position="1179"/>
    </location>
</feature>
<keyword evidence="11" id="KW-0325">Glycoprotein</keyword>
<dbReference type="GO" id="GO:0005524">
    <property type="term" value="F:ATP binding"/>
    <property type="evidence" value="ECO:0007669"/>
    <property type="project" value="InterPro"/>
</dbReference>
<organism evidence="20">
    <name type="scientific">Fimbriaphyllia ancora</name>
    <name type="common">Hammer coral</name>
    <name type="synonym">Euphyllia ancora</name>
    <dbReference type="NCBI Taxonomy" id="46750"/>
    <lineage>
        <taxon>Eukaryota</taxon>
        <taxon>Metazoa</taxon>
        <taxon>Cnidaria</taxon>
        <taxon>Anthozoa</taxon>
        <taxon>Hexacorallia</taxon>
        <taxon>Scleractinia</taxon>
        <taxon>Caryophylliina</taxon>
        <taxon>Caryophylliidae</taxon>
        <taxon>Fimbriaphyllia</taxon>
    </lineage>
</organism>
<keyword evidence="7" id="KW-1133">Transmembrane helix</keyword>
<feature type="region of interest" description="Disordered" evidence="16">
    <location>
        <begin position="1118"/>
        <end position="1179"/>
    </location>
</feature>
<feature type="compositionally biased region" description="Basic and acidic residues" evidence="16">
    <location>
        <begin position="1149"/>
        <end position="1169"/>
    </location>
</feature>
<dbReference type="SMART" id="SM00044">
    <property type="entry name" value="CYCc"/>
    <property type="match status" value="1"/>
</dbReference>
<dbReference type="FunFam" id="3.30.70.1230:FF:000004">
    <property type="entry name" value="Guanylate cyclase"/>
    <property type="match status" value="1"/>
</dbReference>
<dbReference type="Pfam" id="PF01094">
    <property type="entry name" value="ANF_receptor"/>
    <property type="match status" value="1"/>
</dbReference>
<dbReference type="Gene3D" id="3.30.70.1230">
    <property type="entry name" value="Nucleotide cyclase"/>
    <property type="match status" value="1"/>
</dbReference>
<dbReference type="InterPro" id="IPR029787">
    <property type="entry name" value="Nucleotide_cyclase"/>
</dbReference>
<reference evidence="20" key="1">
    <citation type="submission" date="2018-09" db="EMBL/GenBank/DDBJ databases">
        <title>Natriuretic peptide receptor in Euhpyllia ancora.</title>
        <authorList>
            <person name="Zhang Y."/>
            <person name="Chiu Y.-L."/>
            <person name="Shikina S."/>
        </authorList>
    </citation>
    <scope>NUCLEOTIDE SEQUENCE</scope>
</reference>
<keyword evidence="13 15" id="KW-0141">cGMP biosynthesis</keyword>
<dbReference type="SUPFAM" id="SSF53822">
    <property type="entry name" value="Periplasmic binding protein-like I"/>
    <property type="match status" value="1"/>
</dbReference>
<dbReference type="SUPFAM" id="SSF55073">
    <property type="entry name" value="Nucleotide cyclase"/>
    <property type="match status" value="1"/>
</dbReference>
<evidence type="ECO:0000256" key="12">
    <source>
        <dbReference type="ARBA" id="ARBA00023239"/>
    </source>
</evidence>
<comment type="similarity">
    <text evidence="14">Belongs to the adenylyl cyclase class-4/guanylyl cyclase family.</text>
</comment>
<evidence type="ECO:0000259" key="18">
    <source>
        <dbReference type="PROSITE" id="PS50011"/>
    </source>
</evidence>
<dbReference type="InterPro" id="IPR001245">
    <property type="entry name" value="Ser-Thr/Tyr_kinase_cat_dom"/>
</dbReference>
<protein>
    <recommendedName>
        <fullName evidence="3 15">Guanylate cyclase</fullName>
        <ecNumber evidence="3 15">4.6.1.2</ecNumber>
    </recommendedName>
</protein>
<dbReference type="GO" id="GO:0005525">
    <property type="term" value="F:GTP binding"/>
    <property type="evidence" value="ECO:0007669"/>
    <property type="project" value="UniProtKB-KW"/>
</dbReference>
<keyword evidence="12 14" id="KW-0456">Lyase</keyword>
<evidence type="ECO:0000256" key="3">
    <source>
        <dbReference type="ARBA" id="ARBA00012202"/>
    </source>
</evidence>
<dbReference type="CDD" id="cd07302">
    <property type="entry name" value="CHD"/>
    <property type="match status" value="1"/>
</dbReference>
<evidence type="ECO:0000313" key="20">
    <source>
        <dbReference type="EMBL" id="QCF40880.1"/>
    </source>
</evidence>
<keyword evidence="8" id="KW-0342">GTP-binding</keyword>
<evidence type="ECO:0000256" key="9">
    <source>
        <dbReference type="ARBA" id="ARBA00023136"/>
    </source>
</evidence>
<keyword evidence="9" id="KW-0472">Membrane</keyword>
<dbReference type="GO" id="GO:0035556">
    <property type="term" value="P:intracellular signal transduction"/>
    <property type="evidence" value="ECO:0007669"/>
    <property type="project" value="InterPro"/>
</dbReference>
<evidence type="ECO:0000256" key="14">
    <source>
        <dbReference type="RuleBase" id="RU000405"/>
    </source>
</evidence>
<proteinExistence type="evidence at transcript level"/>
<dbReference type="CDD" id="cd14042">
    <property type="entry name" value="PK_GC-A_B"/>
    <property type="match status" value="1"/>
</dbReference>
<keyword evidence="5 17" id="KW-0732">Signal</keyword>
<dbReference type="InterPro" id="IPR011009">
    <property type="entry name" value="Kinase-like_dom_sf"/>
</dbReference>
<feature type="signal peptide" evidence="17">
    <location>
        <begin position="1"/>
        <end position="24"/>
    </location>
</feature>
<evidence type="ECO:0000256" key="5">
    <source>
        <dbReference type="ARBA" id="ARBA00022729"/>
    </source>
</evidence>
<feature type="compositionally biased region" description="Polar residues" evidence="16">
    <location>
        <begin position="1170"/>
        <end position="1179"/>
    </location>
</feature>
<dbReference type="FunFam" id="1.10.510.10:FF:000420">
    <property type="entry name" value="Guanylate cyclase"/>
    <property type="match status" value="1"/>
</dbReference>
<evidence type="ECO:0000256" key="15">
    <source>
        <dbReference type="RuleBase" id="RU003431"/>
    </source>
</evidence>
<evidence type="ECO:0000256" key="11">
    <source>
        <dbReference type="ARBA" id="ARBA00023180"/>
    </source>
</evidence>
<dbReference type="Gene3D" id="3.40.50.2300">
    <property type="match status" value="2"/>
</dbReference>
<dbReference type="PANTHER" id="PTHR11920">
    <property type="entry name" value="GUANYLYL CYCLASE"/>
    <property type="match status" value="1"/>
</dbReference>
<comment type="catalytic activity">
    <reaction evidence="1 15">
        <text>GTP = 3',5'-cyclic GMP + diphosphate</text>
        <dbReference type="Rhea" id="RHEA:13665"/>
        <dbReference type="ChEBI" id="CHEBI:33019"/>
        <dbReference type="ChEBI" id="CHEBI:37565"/>
        <dbReference type="ChEBI" id="CHEBI:57746"/>
        <dbReference type="EC" id="4.6.1.2"/>
    </reaction>
</comment>
<dbReference type="AlphaFoldDB" id="A0A4D6QBH9"/>
<gene>
    <name evidence="20" type="primary">rGC3</name>
</gene>
<name>A0A4D6QBH9_FIMAN</name>
<evidence type="ECO:0000256" key="16">
    <source>
        <dbReference type="SAM" id="MobiDB-lite"/>
    </source>
</evidence>
<dbReference type="GO" id="GO:0004016">
    <property type="term" value="F:adenylate cyclase activity"/>
    <property type="evidence" value="ECO:0007669"/>
    <property type="project" value="TreeGrafter"/>
</dbReference>
<dbReference type="GO" id="GO:0004383">
    <property type="term" value="F:guanylate cyclase activity"/>
    <property type="evidence" value="ECO:0007669"/>
    <property type="project" value="UniProtKB-EC"/>
</dbReference>
<dbReference type="InterPro" id="IPR018297">
    <property type="entry name" value="A/G_cyclase_CS"/>
</dbReference>
<evidence type="ECO:0000256" key="17">
    <source>
        <dbReference type="SAM" id="SignalP"/>
    </source>
</evidence>
<dbReference type="GO" id="GO:0005886">
    <property type="term" value="C:plasma membrane"/>
    <property type="evidence" value="ECO:0007669"/>
    <property type="project" value="TreeGrafter"/>
</dbReference>
<dbReference type="EMBL" id="MH894391">
    <property type="protein sequence ID" value="QCF40880.1"/>
    <property type="molecule type" value="mRNA"/>
</dbReference>
<dbReference type="CDD" id="cd06370">
    <property type="entry name" value="PBP1_SAP_GC-like"/>
    <property type="match status" value="1"/>
</dbReference>
<keyword evidence="6" id="KW-0547">Nucleotide-binding</keyword>
<feature type="compositionally biased region" description="Low complexity" evidence="16">
    <location>
        <begin position="1118"/>
        <end position="1143"/>
    </location>
</feature>
<feature type="domain" description="Protein kinase" evidence="18">
    <location>
        <begin position="522"/>
        <end position="828"/>
    </location>
</feature>
<evidence type="ECO:0000256" key="8">
    <source>
        <dbReference type="ARBA" id="ARBA00023134"/>
    </source>
</evidence>
<dbReference type="PANTHER" id="PTHR11920:SF501">
    <property type="entry name" value="GUANYLATE CYCLASE 32E"/>
    <property type="match status" value="1"/>
</dbReference>
<dbReference type="InterPro" id="IPR028082">
    <property type="entry name" value="Peripla_BP_I"/>
</dbReference>
<keyword evidence="4" id="KW-0812">Transmembrane</keyword>
<dbReference type="Pfam" id="PF07714">
    <property type="entry name" value="PK_Tyr_Ser-Thr"/>
    <property type="match status" value="1"/>
</dbReference>
<accession>A0A4D6QBH9</accession>
<dbReference type="InterPro" id="IPR000719">
    <property type="entry name" value="Prot_kinase_dom"/>
</dbReference>